<dbReference type="AlphaFoldDB" id="I3D1S9"/>
<evidence type="ECO:0000313" key="3">
    <source>
        <dbReference type="Proteomes" id="UP000003423"/>
    </source>
</evidence>
<accession>I3D1S9</accession>
<name>I3D1S9_9ARCH</name>
<dbReference type="Proteomes" id="UP000003423">
    <property type="component" value="Unassembled WGS sequence"/>
</dbReference>
<dbReference type="PATRIC" id="fig|859350.6.peg.1280"/>
<evidence type="ECO:0000256" key="1">
    <source>
        <dbReference type="SAM" id="MobiDB-lite"/>
    </source>
</evidence>
<sequence>MFIMSQIFQCCSEKPAFQITYSVSSSEKDYLVCSECVKKECFSKYIIRRHILENNKKNFQNEQSEIADESFDFSENPDEHAQQNEQNNERGGFIL</sequence>
<dbReference type="EMBL" id="AEXL02000106">
    <property type="protein sequence ID" value="EIJ65672.1"/>
    <property type="molecule type" value="Genomic_DNA"/>
</dbReference>
<feature type="region of interest" description="Disordered" evidence="1">
    <location>
        <begin position="68"/>
        <end position="95"/>
    </location>
</feature>
<evidence type="ECO:0000313" key="2">
    <source>
        <dbReference type="EMBL" id="EIJ65672.1"/>
    </source>
</evidence>
<gene>
    <name evidence="2" type="ORF">BD31_I2007</name>
</gene>
<reference evidence="2 3" key="1">
    <citation type="journal article" date="2012" name="J. Bacteriol.">
        <title>Genome sequence of "Candidatus Nitrosopumilus salaria" BD31, an ammonia-oxidizing archaeon from the San Francisco Bay estuary.</title>
        <authorList>
            <person name="Mosier A.C."/>
            <person name="Allen E.E."/>
            <person name="Kim M."/>
            <person name="Ferriera S."/>
            <person name="Francis C.A."/>
        </authorList>
    </citation>
    <scope>NUCLEOTIDE SEQUENCE [LARGE SCALE GENOMIC DNA]</scope>
    <source>
        <strain evidence="2 3">BD31</strain>
    </source>
</reference>
<protein>
    <submittedName>
        <fullName evidence="2">Uncharacterized protein</fullName>
    </submittedName>
</protein>
<keyword evidence="3" id="KW-1185">Reference proteome</keyword>
<comment type="caution">
    <text evidence="2">The sequence shown here is derived from an EMBL/GenBank/DDBJ whole genome shotgun (WGS) entry which is preliminary data.</text>
</comment>
<organism evidence="2 3">
    <name type="scientific">Candidatus Nitrosopumilus salarius BD31</name>
    <dbReference type="NCBI Taxonomy" id="859350"/>
    <lineage>
        <taxon>Archaea</taxon>
        <taxon>Nitrososphaerota</taxon>
        <taxon>Nitrososphaeria</taxon>
        <taxon>Nitrosopumilales</taxon>
        <taxon>Nitrosopumilaceae</taxon>
        <taxon>Nitrosopumilus</taxon>
    </lineage>
</organism>
<proteinExistence type="predicted"/>